<feature type="domain" description="HTH marR-type" evidence="4">
    <location>
        <begin position="10"/>
        <end position="141"/>
    </location>
</feature>
<dbReference type="Proteomes" id="UP001300096">
    <property type="component" value="Unassembled WGS sequence"/>
</dbReference>
<evidence type="ECO:0000256" key="1">
    <source>
        <dbReference type="ARBA" id="ARBA00023015"/>
    </source>
</evidence>
<gene>
    <name evidence="5" type="ORF">KZC51_08380</name>
</gene>
<comment type="caution">
    <text evidence="5">The sequence shown here is derived from an EMBL/GenBank/DDBJ whole genome shotgun (WGS) entry which is preliminary data.</text>
</comment>
<dbReference type="PROSITE" id="PS50995">
    <property type="entry name" value="HTH_MARR_2"/>
    <property type="match status" value="1"/>
</dbReference>
<reference evidence="5 6" key="1">
    <citation type="submission" date="2021-06" db="EMBL/GenBank/DDBJ databases">
        <title>Genome-based taxonomic framework of Microbacterium strains isolated from marine environment, the description of four new species and reclassification of four preexisting species.</title>
        <authorList>
            <person name="Lee S.D."/>
            <person name="Kim S.-M."/>
            <person name="Byeon Y.-S."/>
            <person name="Yang H.L."/>
            <person name="Kim I.S."/>
        </authorList>
    </citation>
    <scope>NUCLEOTIDE SEQUENCE [LARGE SCALE GENOMIC DNA]</scope>
    <source>
        <strain evidence="5 6">SSW1-49</strain>
    </source>
</reference>
<dbReference type="PRINTS" id="PR00598">
    <property type="entry name" value="HTHMARR"/>
</dbReference>
<keyword evidence="1" id="KW-0805">Transcription regulation</keyword>
<sequence>MTDREQAIPIGMLATRLHRATEADLFRRLADAGYTDLRMRHSMLFEALPAEGARVTTLAAQLGMTPQAMGELVDELESSGYVQRSGDPKDRRARLVMFTAKGRTAFDQAFVILSDMESAYAAKVGAAAYATARSVLAELAQALEDDAR</sequence>
<evidence type="ECO:0000313" key="5">
    <source>
        <dbReference type="EMBL" id="MCK2036152.1"/>
    </source>
</evidence>
<evidence type="ECO:0000256" key="3">
    <source>
        <dbReference type="ARBA" id="ARBA00023163"/>
    </source>
</evidence>
<dbReference type="RefSeq" id="WP_247629534.1">
    <property type="nucleotide sequence ID" value="NZ_JAHWXN010000001.1"/>
</dbReference>
<keyword evidence="6" id="KW-1185">Reference proteome</keyword>
<dbReference type="PROSITE" id="PS01117">
    <property type="entry name" value="HTH_MARR_1"/>
    <property type="match status" value="1"/>
</dbReference>
<dbReference type="InterPro" id="IPR023187">
    <property type="entry name" value="Tscrpt_reg_MarR-type_CS"/>
</dbReference>
<dbReference type="InterPro" id="IPR039422">
    <property type="entry name" value="MarR/SlyA-like"/>
</dbReference>
<dbReference type="EMBL" id="JAHWXN010000001">
    <property type="protein sequence ID" value="MCK2036152.1"/>
    <property type="molecule type" value="Genomic_DNA"/>
</dbReference>
<proteinExistence type="predicted"/>
<dbReference type="SMART" id="SM00347">
    <property type="entry name" value="HTH_MARR"/>
    <property type="match status" value="1"/>
</dbReference>
<dbReference type="SUPFAM" id="SSF46785">
    <property type="entry name" value="Winged helix' DNA-binding domain"/>
    <property type="match status" value="1"/>
</dbReference>
<accession>A0ABT0FEN0</accession>
<organism evidence="5 6">
    <name type="scientific">Microbacterium croceum</name>
    <dbReference type="NCBI Taxonomy" id="2851645"/>
    <lineage>
        <taxon>Bacteria</taxon>
        <taxon>Bacillati</taxon>
        <taxon>Actinomycetota</taxon>
        <taxon>Actinomycetes</taxon>
        <taxon>Micrococcales</taxon>
        <taxon>Microbacteriaceae</taxon>
        <taxon>Microbacterium</taxon>
    </lineage>
</organism>
<evidence type="ECO:0000259" key="4">
    <source>
        <dbReference type="PROSITE" id="PS50995"/>
    </source>
</evidence>
<dbReference type="PANTHER" id="PTHR33164:SF57">
    <property type="entry name" value="MARR-FAMILY TRANSCRIPTIONAL REGULATOR"/>
    <property type="match status" value="1"/>
</dbReference>
<dbReference type="Pfam" id="PF01047">
    <property type="entry name" value="MarR"/>
    <property type="match status" value="1"/>
</dbReference>
<dbReference type="InterPro" id="IPR036388">
    <property type="entry name" value="WH-like_DNA-bd_sf"/>
</dbReference>
<dbReference type="InterPro" id="IPR036390">
    <property type="entry name" value="WH_DNA-bd_sf"/>
</dbReference>
<name>A0ABT0FEN0_9MICO</name>
<keyword evidence="2" id="KW-0238">DNA-binding</keyword>
<dbReference type="InterPro" id="IPR000835">
    <property type="entry name" value="HTH_MarR-typ"/>
</dbReference>
<protein>
    <submittedName>
        <fullName evidence="5">MarR family transcriptional regulator</fullName>
    </submittedName>
</protein>
<dbReference type="PANTHER" id="PTHR33164">
    <property type="entry name" value="TRANSCRIPTIONAL REGULATOR, MARR FAMILY"/>
    <property type="match status" value="1"/>
</dbReference>
<keyword evidence="3" id="KW-0804">Transcription</keyword>
<dbReference type="Gene3D" id="1.10.10.10">
    <property type="entry name" value="Winged helix-like DNA-binding domain superfamily/Winged helix DNA-binding domain"/>
    <property type="match status" value="1"/>
</dbReference>
<evidence type="ECO:0000256" key="2">
    <source>
        <dbReference type="ARBA" id="ARBA00023125"/>
    </source>
</evidence>
<evidence type="ECO:0000313" key="6">
    <source>
        <dbReference type="Proteomes" id="UP001300096"/>
    </source>
</evidence>